<evidence type="ECO:0000256" key="2">
    <source>
        <dbReference type="ARBA" id="ARBA00005466"/>
    </source>
</evidence>
<dbReference type="Pfam" id="PF08031">
    <property type="entry name" value="BBE"/>
    <property type="match status" value="1"/>
</dbReference>
<dbReference type="InterPro" id="IPR016169">
    <property type="entry name" value="FAD-bd_PCMH_sub2"/>
</dbReference>
<comment type="similarity">
    <text evidence="2">Belongs to the oxygen-dependent FAD-linked oxidoreductase family.</text>
</comment>
<evidence type="ECO:0000313" key="7">
    <source>
        <dbReference type="EMBL" id="MBM0275908.1"/>
    </source>
</evidence>
<dbReference type="PANTHER" id="PTHR42973">
    <property type="entry name" value="BINDING OXIDOREDUCTASE, PUTATIVE (AFU_ORTHOLOGUE AFUA_1G17690)-RELATED"/>
    <property type="match status" value="1"/>
</dbReference>
<proteinExistence type="inferred from homology"/>
<comment type="caution">
    <text evidence="7">The sequence shown here is derived from an EMBL/GenBank/DDBJ whole genome shotgun (WGS) entry which is preliminary data.</text>
</comment>
<dbReference type="InterPro" id="IPR050416">
    <property type="entry name" value="FAD-linked_Oxidoreductase"/>
</dbReference>
<dbReference type="InterPro" id="IPR012951">
    <property type="entry name" value="BBE"/>
</dbReference>
<dbReference type="Gene3D" id="3.30.465.10">
    <property type="match status" value="1"/>
</dbReference>
<feature type="domain" description="FAD-binding PCMH-type" evidence="6">
    <location>
        <begin position="37"/>
        <end position="206"/>
    </location>
</feature>
<dbReference type="EMBL" id="JAEVHL010000037">
    <property type="protein sequence ID" value="MBM0275908.1"/>
    <property type="molecule type" value="Genomic_DNA"/>
</dbReference>
<keyword evidence="8" id="KW-1185">Reference proteome</keyword>
<protein>
    <submittedName>
        <fullName evidence="7">FAD-binding oxidoreductase</fullName>
    </submittedName>
</protein>
<comment type="cofactor">
    <cofactor evidence="1">
        <name>FAD</name>
        <dbReference type="ChEBI" id="CHEBI:57692"/>
    </cofactor>
</comment>
<dbReference type="PANTHER" id="PTHR42973:SF39">
    <property type="entry name" value="FAD-BINDING PCMH-TYPE DOMAIN-CONTAINING PROTEIN"/>
    <property type="match status" value="1"/>
</dbReference>
<keyword evidence="3" id="KW-0285">Flavoprotein</keyword>
<dbReference type="InterPro" id="IPR036318">
    <property type="entry name" value="FAD-bd_PCMH-like_sf"/>
</dbReference>
<evidence type="ECO:0000256" key="3">
    <source>
        <dbReference type="ARBA" id="ARBA00022630"/>
    </source>
</evidence>
<dbReference type="Pfam" id="PF01565">
    <property type="entry name" value="FAD_binding_4"/>
    <property type="match status" value="1"/>
</dbReference>
<accession>A0ABS1YF08</accession>
<evidence type="ECO:0000313" key="8">
    <source>
        <dbReference type="Proteomes" id="UP000622245"/>
    </source>
</evidence>
<dbReference type="SUPFAM" id="SSF56176">
    <property type="entry name" value="FAD-binding/transporter-associated domain-like"/>
    <property type="match status" value="1"/>
</dbReference>
<dbReference type="InterPro" id="IPR016166">
    <property type="entry name" value="FAD-bd_PCMH"/>
</dbReference>
<dbReference type="PROSITE" id="PS00862">
    <property type="entry name" value="OX2_COVAL_FAD"/>
    <property type="match status" value="1"/>
</dbReference>
<name>A0ABS1YF08_9ACTN</name>
<evidence type="ECO:0000256" key="1">
    <source>
        <dbReference type="ARBA" id="ARBA00001974"/>
    </source>
</evidence>
<sequence>MIDRHLLRLRRNFDGEVLTRDHAGYDSARRPVGAAGATRRPLVVLRCRSVRDVVAAVGYARDTGVALAVRGGGHCFAGRSSTDGVLIDVSGLGNVDLSDDGRVTVGAGVRLGQLYGALHARGQTLPAGCGATVGIAGLVLGGGIGLLGRRHGLTCDRLIAATVVLADGSVVDCDEHRDPDLFWALHGAGGGQFGVVTSLRLATITEPMTARIVLTCPEADPARVVALWQASAPDAPDCISTSLELTSEPGRPVRAIVSGVALDADRADEWLHDLARGVAAGARVFVADPVPFTVAKQALADPRQDVGDGRLRSEYFTRAMPADAVTALITLLGGRGARHRRRLTFTPMGGAYNRVAPAATAFVHRRERYLLEHVGHRSDSWVDASWTLAHRHSSHRVYPNFPDPLLDRPADAYWGANHARLAAVKRSYDPQHVFDFPQALGHGRQPTKGNP</sequence>
<dbReference type="InterPro" id="IPR006093">
    <property type="entry name" value="Oxy_OxRdtase_FAD_BS"/>
</dbReference>
<organism evidence="7 8">
    <name type="scientific">Micromonospora tarensis</name>
    <dbReference type="NCBI Taxonomy" id="2806100"/>
    <lineage>
        <taxon>Bacteria</taxon>
        <taxon>Bacillati</taxon>
        <taxon>Actinomycetota</taxon>
        <taxon>Actinomycetes</taxon>
        <taxon>Micromonosporales</taxon>
        <taxon>Micromonosporaceae</taxon>
        <taxon>Micromonospora</taxon>
    </lineage>
</organism>
<keyword evidence="5" id="KW-0560">Oxidoreductase</keyword>
<evidence type="ECO:0000256" key="4">
    <source>
        <dbReference type="ARBA" id="ARBA00022827"/>
    </source>
</evidence>
<dbReference type="Proteomes" id="UP000622245">
    <property type="component" value="Unassembled WGS sequence"/>
</dbReference>
<gene>
    <name evidence="7" type="ORF">JM949_10900</name>
</gene>
<dbReference type="RefSeq" id="WP_203148291.1">
    <property type="nucleotide sequence ID" value="NZ_JAEVHL010000037.1"/>
</dbReference>
<dbReference type="PROSITE" id="PS51387">
    <property type="entry name" value="FAD_PCMH"/>
    <property type="match status" value="1"/>
</dbReference>
<keyword evidence="4" id="KW-0274">FAD</keyword>
<dbReference type="InterPro" id="IPR006094">
    <property type="entry name" value="Oxid_FAD_bind_N"/>
</dbReference>
<reference evidence="7 8" key="1">
    <citation type="submission" date="2021-01" db="EMBL/GenBank/DDBJ databases">
        <title>Draft genome sequence of Micromonospora sp. strain STR1s_6.</title>
        <authorList>
            <person name="Karlyshev A."/>
            <person name="Jawad R."/>
        </authorList>
    </citation>
    <scope>NUCLEOTIDE SEQUENCE [LARGE SCALE GENOMIC DNA]</scope>
    <source>
        <strain evidence="7 8">STR1S-6</strain>
    </source>
</reference>
<evidence type="ECO:0000256" key="5">
    <source>
        <dbReference type="ARBA" id="ARBA00023002"/>
    </source>
</evidence>
<dbReference type="Gene3D" id="3.30.43.10">
    <property type="entry name" value="Uridine Diphospho-n-acetylenolpyruvylglucosamine Reductase, domain 2"/>
    <property type="match status" value="1"/>
</dbReference>
<evidence type="ECO:0000259" key="6">
    <source>
        <dbReference type="PROSITE" id="PS51387"/>
    </source>
</evidence>
<dbReference type="InterPro" id="IPR016167">
    <property type="entry name" value="FAD-bd_PCMH_sub1"/>
</dbReference>
<dbReference type="Gene3D" id="3.40.462.20">
    <property type="match status" value="1"/>
</dbReference>